<evidence type="ECO:0000256" key="3">
    <source>
        <dbReference type="ARBA" id="ARBA00023136"/>
    </source>
</evidence>
<feature type="transmembrane region" description="Helical" evidence="4">
    <location>
        <begin position="7"/>
        <end position="27"/>
    </location>
</feature>
<evidence type="ECO:0000256" key="4">
    <source>
        <dbReference type="SAM" id="Phobius"/>
    </source>
</evidence>
<protein>
    <submittedName>
        <fullName evidence="5">Organoarsenical effux MFS transporter ArsJ</fullName>
    </submittedName>
</protein>
<dbReference type="PANTHER" id="PTHR23547:SF1">
    <property type="entry name" value="MAJOR FACILITATOR SUPERFAMILY MFS_1"/>
    <property type="match status" value="1"/>
</dbReference>
<dbReference type="PANTHER" id="PTHR23547">
    <property type="entry name" value="MAJOR FACILITATOR SUPERFAMILY DOMAIN, GENERAL SUBSTRATE TRANSPORTER"/>
    <property type="match status" value="1"/>
</dbReference>
<evidence type="ECO:0000256" key="2">
    <source>
        <dbReference type="ARBA" id="ARBA00022989"/>
    </source>
</evidence>
<dbReference type="EMBL" id="JBHUJB010000051">
    <property type="protein sequence ID" value="MFD2159753.1"/>
    <property type="molecule type" value="Genomic_DNA"/>
</dbReference>
<sequence>MTKGTYALVTLAYWAFMLTDGALRMIVLLHFHELGYSPVQLAFLFLLYECAGIVTNLIGGWVGSRYGLRRTLFIGLSLQIVALLALSSVSDTWHPYLTVGFVMAIQALAGVAKDLTKMSSKSAVKLVINDENADAEGKLFKWVAALTGSKNALKGVGFFLGSLLLAKLGFDSSLYTLAGMLAIVLIVSLCKVKGSFGKSKQKTKFTQLFSKSPAINKLSFARAFLFASRDVWFVVGLPIFLHDVLHWDFWQVGGFMAFWVIGYGFVQALAPKFTRLNKSNPDTSALAHCVHSAKFWIFALSLLCATMAMAVSLDFHLTYTLLGGLCVFGFIFAINSSLHSYLILAYTDDDSVSLNVGFYYMANACGRLLGTLLSGAVYLWAGLPACLWTAAGLTLVAAFTSLKLPKTASARKPVAD</sequence>
<dbReference type="NCBIfam" id="NF033734">
    <property type="entry name" value="MFS_ArsJ"/>
    <property type="match status" value="1"/>
</dbReference>
<keyword evidence="6" id="KW-1185">Reference proteome</keyword>
<evidence type="ECO:0000256" key="1">
    <source>
        <dbReference type="ARBA" id="ARBA00022692"/>
    </source>
</evidence>
<keyword evidence="2 4" id="KW-1133">Transmembrane helix</keyword>
<dbReference type="RefSeq" id="WP_377089675.1">
    <property type="nucleotide sequence ID" value="NZ_JBHSJL010000014.1"/>
</dbReference>
<feature type="transmembrane region" description="Helical" evidence="4">
    <location>
        <begin position="220"/>
        <end position="241"/>
    </location>
</feature>
<feature type="transmembrane region" description="Helical" evidence="4">
    <location>
        <begin position="253"/>
        <end position="274"/>
    </location>
</feature>
<name>A0ABW4ZCM0_9BACT</name>
<evidence type="ECO:0000313" key="6">
    <source>
        <dbReference type="Proteomes" id="UP001597389"/>
    </source>
</evidence>
<keyword evidence="3 4" id="KW-0472">Membrane</keyword>
<dbReference type="InterPro" id="IPR036259">
    <property type="entry name" value="MFS_trans_sf"/>
</dbReference>
<gene>
    <name evidence="5" type="primary">arsJ</name>
    <name evidence="5" type="ORF">ACFSW8_12660</name>
</gene>
<organism evidence="5 6">
    <name type="scientific">Rubritalea tangerina</name>
    <dbReference type="NCBI Taxonomy" id="430798"/>
    <lineage>
        <taxon>Bacteria</taxon>
        <taxon>Pseudomonadati</taxon>
        <taxon>Verrucomicrobiota</taxon>
        <taxon>Verrucomicrobiia</taxon>
        <taxon>Verrucomicrobiales</taxon>
        <taxon>Rubritaleaceae</taxon>
        <taxon>Rubritalea</taxon>
    </lineage>
</organism>
<feature type="transmembrane region" description="Helical" evidence="4">
    <location>
        <begin position="174"/>
        <end position="192"/>
    </location>
</feature>
<reference evidence="6" key="1">
    <citation type="journal article" date="2019" name="Int. J. Syst. Evol. Microbiol.">
        <title>The Global Catalogue of Microorganisms (GCM) 10K type strain sequencing project: providing services to taxonomists for standard genome sequencing and annotation.</title>
        <authorList>
            <consortium name="The Broad Institute Genomics Platform"/>
            <consortium name="The Broad Institute Genome Sequencing Center for Infectious Disease"/>
            <person name="Wu L."/>
            <person name="Ma J."/>
        </authorList>
    </citation>
    <scope>NUCLEOTIDE SEQUENCE [LARGE SCALE GENOMIC DNA]</scope>
    <source>
        <strain evidence="6">CCUG 57942</strain>
    </source>
</reference>
<dbReference type="Pfam" id="PF07690">
    <property type="entry name" value="MFS_1"/>
    <property type="match status" value="1"/>
</dbReference>
<feature type="transmembrane region" description="Helical" evidence="4">
    <location>
        <begin position="358"/>
        <end position="381"/>
    </location>
</feature>
<evidence type="ECO:0000313" key="5">
    <source>
        <dbReference type="EMBL" id="MFD2159753.1"/>
    </source>
</evidence>
<comment type="caution">
    <text evidence="5">The sequence shown here is derived from an EMBL/GenBank/DDBJ whole genome shotgun (WGS) entry which is preliminary data.</text>
</comment>
<feature type="transmembrane region" description="Helical" evidence="4">
    <location>
        <begin position="319"/>
        <end position="346"/>
    </location>
</feature>
<dbReference type="SUPFAM" id="SSF103473">
    <property type="entry name" value="MFS general substrate transporter"/>
    <property type="match status" value="1"/>
</dbReference>
<dbReference type="Proteomes" id="UP001597389">
    <property type="component" value="Unassembled WGS sequence"/>
</dbReference>
<dbReference type="Gene3D" id="1.20.1250.20">
    <property type="entry name" value="MFS general substrate transporter like domains"/>
    <property type="match status" value="2"/>
</dbReference>
<accession>A0ABW4ZCM0</accession>
<dbReference type="InterPro" id="IPR011701">
    <property type="entry name" value="MFS"/>
</dbReference>
<keyword evidence="1 4" id="KW-0812">Transmembrane</keyword>
<proteinExistence type="predicted"/>
<feature type="transmembrane region" description="Helical" evidence="4">
    <location>
        <begin position="39"/>
        <end position="59"/>
    </location>
</feature>
<feature type="transmembrane region" description="Helical" evidence="4">
    <location>
        <begin position="71"/>
        <end position="89"/>
    </location>
</feature>
<feature type="transmembrane region" description="Helical" evidence="4">
    <location>
        <begin position="387"/>
        <end position="404"/>
    </location>
</feature>
<feature type="transmembrane region" description="Helical" evidence="4">
    <location>
        <begin position="295"/>
        <end position="313"/>
    </location>
</feature>
<dbReference type="InterPro" id="IPR047769">
    <property type="entry name" value="MFS_ArsJ"/>
</dbReference>